<gene>
    <name evidence="4" type="ORF">F6W96_12100</name>
    <name evidence="5" type="ORF">F6W96_24085</name>
    <name evidence="6" type="ORF">F6W96_26695</name>
</gene>
<accession>A0A6G9Z7C8</accession>
<dbReference type="Proteomes" id="UP000500953">
    <property type="component" value="Chromosome"/>
</dbReference>
<evidence type="ECO:0000313" key="4">
    <source>
        <dbReference type="EMBL" id="QIS18928.1"/>
    </source>
</evidence>
<dbReference type="RefSeq" id="WP_167486241.1">
    <property type="nucleotide sequence ID" value="NZ_CP046173.1"/>
</dbReference>
<sequence length="387" mass="43585">MASSRPLSDKRTPLTEPEVEEVWRRWRSGQAIKVLAREMRRHPSTVRELFKRCGGVRPVARRRNELRLSLAEREEISRGLAAGDSLRGIARGLGRAPSTVSREVAGHGGRFAYRALPADRAAWARAVRPKPTKLSRDPRLAAVVAEKLAQRWSPQQIAGWLARNPQSSMGYVSHETIYRSLFIQARGELRHELTRHLRTHRALRRPRTARQPDGRGQRRGVLNISERPAEATDRAVPGHWEGDLLFGKGMSPIATLVERSTRFVMLVALPDGHRAELVATALAARIVTLPLALRRTLTWDQGHEMAEHAAFTVTTGVPVYFCDPKSPWQRGSNENTNGLLRQYLPRHLDLRSYSQADLDAIADELNGRPRQTLGFRTPSEALENVLR</sequence>
<keyword evidence="1" id="KW-0233">DNA recombination</keyword>
<dbReference type="GO" id="GO:0006310">
    <property type="term" value="P:DNA recombination"/>
    <property type="evidence" value="ECO:0007669"/>
    <property type="project" value="UniProtKB-KW"/>
</dbReference>
<evidence type="ECO:0000256" key="1">
    <source>
        <dbReference type="ARBA" id="ARBA00023172"/>
    </source>
</evidence>
<dbReference type="InterPro" id="IPR001584">
    <property type="entry name" value="Integrase_cat-core"/>
</dbReference>
<dbReference type="GO" id="GO:0032196">
    <property type="term" value="P:transposition"/>
    <property type="evidence" value="ECO:0007669"/>
    <property type="project" value="TreeGrafter"/>
</dbReference>
<proteinExistence type="predicted"/>
<dbReference type="EMBL" id="CP046173">
    <property type="protein sequence ID" value="QIS20937.1"/>
    <property type="molecule type" value="Genomic_DNA"/>
</dbReference>
<dbReference type="GO" id="GO:0004803">
    <property type="term" value="F:transposase activity"/>
    <property type="evidence" value="ECO:0007669"/>
    <property type="project" value="TreeGrafter"/>
</dbReference>
<evidence type="ECO:0000256" key="2">
    <source>
        <dbReference type="SAM" id="MobiDB-lite"/>
    </source>
</evidence>
<dbReference type="InterPro" id="IPR012337">
    <property type="entry name" value="RNaseH-like_sf"/>
</dbReference>
<dbReference type="InterPro" id="IPR036397">
    <property type="entry name" value="RNaseH_sf"/>
</dbReference>
<dbReference type="Gene3D" id="3.30.420.10">
    <property type="entry name" value="Ribonuclease H-like superfamily/Ribonuclease H"/>
    <property type="match status" value="1"/>
</dbReference>
<dbReference type="InterPro" id="IPR053392">
    <property type="entry name" value="Transposase_IS30-like"/>
</dbReference>
<dbReference type="PANTHER" id="PTHR10948:SF23">
    <property type="entry name" value="TRANSPOSASE INSI FOR INSERTION SEQUENCE ELEMENT IS30A-RELATED"/>
    <property type="match status" value="1"/>
</dbReference>
<dbReference type="Pfam" id="PF00665">
    <property type="entry name" value="rve"/>
    <property type="match status" value="1"/>
</dbReference>
<dbReference type="Pfam" id="PF13936">
    <property type="entry name" value="HTH_38"/>
    <property type="match status" value="1"/>
</dbReference>
<evidence type="ECO:0000313" key="6">
    <source>
        <dbReference type="EMBL" id="QIS21392.1"/>
    </source>
</evidence>
<dbReference type="EMBL" id="CP046173">
    <property type="protein sequence ID" value="QIS21392.1"/>
    <property type="molecule type" value="Genomic_DNA"/>
</dbReference>
<dbReference type="GO" id="GO:0003676">
    <property type="term" value="F:nucleic acid binding"/>
    <property type="evidence" value="ECO:0007669"/>
    <property type="project" value="InterPro"/>
</dbReference>
<name>A0A6G9Z7C8_9NOCA</name>
<dbReference type="InterPro" id="IPR051917">
    <property type="entry name" value="Transposase-Integrase"/>
</dbReference>
<dbReference type="NCBIfam" id="NF033563">
    <property type="entry name" value="transpos_IS30"/>
    <property type="match status" value="1"/>
</dbReference>
<reference evidence="6 7" key="1">
    <citation type="journal article" date="2019" name="ACS Chem. Biol.">
        <title>Identification and Mobilization of a Cryptic Antibiotic Biosynthesis Gene Locus from a Human-Pathogenic Nocardia Isolate.</title>
        <authorList>
            <person name="Herisse M."/>
            <person name="Ishida K."/>
            <person name="Porter J.L."/>
            <person name="Howden B."/>
            <person name="Hertweck C."/>
            <person name="Stinear T.P."/>
            <person name="Pidot S.J."/>
        </authorList>
    </citation>
    <scope>NUCLEOTIDE SEQUENCE [LARGE SCALE GENOMIC DNA]</scope>
    <source>
        <strain evidence="6 7">AUSMDU00012715</strain>
    </source>
</reference>
<dbReference type="GO" id="GO:0015074">
    <property type="term" value="P:DNA integration"/>
    <property type="evidence" value="ECO:0007669"/>
    <property type="project" value="InterPro"/>
</dbReference>
<dbReference type="GO" id="GO:0005829">
    <property type="term" value="C:cytosol"/>
    <property type="evidence" value="ECO:0007669"/>
    <property type="project" value="TreeGrafter"/>
</dbReference>
<dbReference type="PROSITE" id="PS50994">
    <property type="entry name" value="INTEGRASE"/>
    <property type="match status" value="1"/>
</dbReference>
<dbReference type="SUPFAM" id="SSF53098">
    <property type="entry name" value="Ribonuclease H-like"/>
    <property type="match status" value="1"/>
</dbReference>
<dbReference type="AlphaFoldDB" id="A0A6G9Z7C8"/>
<evidence type="ECO:0000313" key="5">
    <source>
        <dbReference type="EMBL" id="QIS20937.1"/>
    </source>
</evidence>
<dbReference type="PANTHER" id="PTHR10948">
    <property type="entry name" value="TRANSPOSASE"/>
    <property type="match status" value="1"/>
</dbReference>
<evidence type="ECO:0000259" key="3">
    <source>
        <dbReference type="PROSITE" id="PS50994"/>
    </source>
</evidence>
<protein>
    <submittedName>
        <fullName evidence="6">IS30 family transposase</fullName>
    </submittedName>
</protein>
<dbReference type="InterPro" id="IPR025246">
    <property type="entry name" value="IS30-like_HTH"/>
</dbReference>
<feature type="domain" description="Integrase catalytic" evidence="3">
    <location>
        <begin position="224"/>
        <end position="386"/>
    </location>
</feature>
<dbReference type="EMBL" id="CP046173">
    <property type="protein sequence ID" value="QIS18928.1"/>
    <property type="molecule type" value="Genomic_DNA"/>
</dbReference>
<organism evidence="6 7">
    <name type="scientific">Nocardia terpenica</name>
    <dbReference type="NCBI Taxonomy" id="455432"/>
    <lineage>
        <taxon>Bacteria</taxon>
        <taxon>Bacillati</taxon>
        <taxon>Actinomycetota</taxon>
        <taxon>Actinomycetes</taxon>
        <taxon>Mycobacteriales</taxon>
        <taxon>Nocardiaceae</taxon>
        <taxon>Nocardia</taxon>
    </lineage>
</organism>
<feature type="region of interest" description="Disordered" evidence="2">
    <location>
        <begin position="202"/>
        <end position="233"/>
    </location>
</feature>
<evidence type="ECO:0000313" key="7">
    <source>
        <dbReference type="Proteomes" id="UP000500953"/>
    </source>
</evidence>